<name>L7MFP2_RHIPC</name>
<dbReference type="GO" id="GO:0043176">
    <property type="term" value="F:amine binding"/>
    <property type="evidence" value="ECO:0007669"/>
    <property type="project" value="InterPro"/>
</dbReference>
<reference evidence="1" key="2">
    <citation type="journal article" date="2015" name="J. Proteomics">
        <title>Sexual differences in the sialomes of the zebra tick, Rhipicephalus pulchellus.</title>
        <authorList>
            <person name="Tan A.W."/>
            <person name="Francischetti I.M."/>
            <person name="Slovak M."/>
            <person name="Kini R.M."/>
            <person name="Ribeiro J.M."/>
        </authorList>
    </citation>
    <scope>NUCLEOTIDE SEQUENCE</scope>
    <source>
        <tissue evidence="1">Salivary gland</tissue>
    </source>
</reference>
<organism evidence="1">
    <name type="scientific">Rhipicephalus pulchellus</name>
    <name type="common">Yellow backed tick</name>
    <name type="synonym">Dermacentor pulchellus</name>
    <dbReference type="NCBI Taxonomy" id="72859"/>
    <lineage>
        <taxon>Eukaryota</taxon>
        <taxon>Metazoa</taxon>
        <taxon>Ecdysozoa</taxon>
        <taxon>Arthropoda</taxon>
        <taxon>Chelicerata</taxon>
        <taxon>Arachnida</taxon>
        <taxon>Acari</taxon>
        <taxon>Parasitiformes</taxon>
        <taxon>Ixodida</taxon>
        <taxon>Ixodoidea</taxon>
        <taxon>Ixodidae</taxon>
        <taxon>Rhipicephalinae</taxon>
        <taxon>Rhipicephalus</taxon>
        <taxon>Rhipicephalus</taxon>
    </lineage>
</organism>
<protein>
    <submittedName>
        <fullName evidence="1">Putative group ii salivary lipocalin</fullName>
    </submittedName>
</protein>
<proteinExistence type="evidence at transcript level"/>
<evidence type="ECO:0000313" key="1">
    <source>
        <dbReference type="EMBL" id="JAA62009.1"/>
    </source>
</evidence>
<feature type="non-terminal residue" evidence="1">
    <location>
        <position position="1"/>
    </location>
</feature>
<accession>L7MFP2</accession>
<dbReference type="GO" id="GO:0030682">
    <property type="term" value="P:symbiont-mediated perturbation of host defenses"/>
    <property type="evidence" value="ECO:0007669"/>
    <property type="project" value="InterPro"/>
</dbReference>
<reference evidence="1" key="1">
    <citation type="submission" date="2012-11" db="EMBL/GenBank/DDBJ databases">
        <authorList>
            <person name="Lucero-Rivera Y.E."/>
            <person name="Tovar-Ramirez D."/>
        </authorList>
    </citation>
    <scope>NUCLEOTIDE SEQUENCE</scope>
    <source>
        <tissue evidence="1">Salivary gland</tissue>
    </source>
</reference>
<dbReference type="InterPro" id="IPR012674">
    <property type="entry name" value="Calycin"/>
</dbReference>
<dbReference type="InterPro" id="IPR002970">
    <property type="entry name" value="Tick_his-bd"/>
</dbReference>
<sequence length="192" mass="22234">EQECGLILYLLVLYHTILFKNMLKSCFQFTDQAEKFYIKKRDYGDDKTYTCHSAQRVQSFGNNTYMYKLAAKNGGETIAYDVLVEAIKTGTHQKENGAKYPENPHDRPREHRIMTKNSENYCFVVVVSFDDNQYGCFVLMRADKADEDVPDECDRVYKQECGEKSVTLYKGKKSVRGNVKLKCISVRKRSVT</sequence>
<dbReference type="Pfam" id="PF02098">
    <property type="entry name" value="His_binding"/>
    <property type="match status" value="1"/>
</dbReference>
<dbReference type="SUPFAM" id="SSF50814">
    <property type="entry name" value="Lipocalins"/>
    <property type="match status" value="1"/>
</dbReference>
<dbReference type="EMBL" id="GACK01003025">
    <property type="protein sequence ID" value="JAA62009.1"/>
    <property type="molecule type" value="mRNA"/>
</dbReference>
<dbReference type="AlphaFoldDB" id="L7MFP2"/>
<dbReference type="Gene3D" id="2.40.128.20">
    <property type="match status" value="1"/>
</dbReference>